<feature type="region of interest" description="Disordered" evidence="1">
    <location>
        <begin position="226"/>
        <end position="261"/>
    </location>
</feature>
<keyword evidence="4" id="KW-1185">Reference proteome</keyword>
<evidence type="ECO:0000313" key="4">
    <source>
        <dbReference type="Proteomes" id="UP000076842"/>
    </source>
</evidence>
<keyword evidence="2" id="KW-0812">Transmembrane</keyword>
<proteinExistence type="predicted"/>
<dbReference type="AlphaFoldDB" id="A0A165IIL7"/>
<feature type="transmembrane region" description="Helical" evidence="2">
    <location>
        <begin position="79"/>
        <end position="103"/>
    </location>
</feature>
<feature type="transmembrane region" description="Helical" evidence="2">
    <location>
        <begin position="162"/>
        <end position="181"/>
    </location>
</feature>
<name>A0A165IIL7_9BASI</name>
<feature type="transmembrane region" description="Helical" evidence="2">
    <location>
        <begin position="187"/>
        <end position="208"/>
    </location>
</feature>
<evidence type="ECO:0000313" key="3">
    <source>
        <dbReference type="EMBL" id="KZT60619.1"/>
    </source>
</evidence>
<dbReference type="OrthoDB" id="3261349at2759"/>
<evidence type="ECO:0000256" key="1">
    <source>
        <dbReference type="SAM" id="MobiDB-lite"/>
    </source>
</evidence>
<protein>
    <submittedName>
        <fullName evidence="3">Uncharacterized protein</fullName>
    </submittedName>
</protein>
<keyword evidence="2" id="KW-0472">Membrane</keyword>
<dbReference type="InParanoid" id="A0A165IIL7"/>
<reference evidence="3 4" key="1">
    <citation type="journal article" date="2016" name="Mol. Biol. Evol.">
        <title>Comparative Genomics of Early-Diverging Mushroom-Forming Fungi Provides Insights into the Origins of Lignocellulose Decay Capabilities.</title>
        <authorList>
            <person name="Nagy L.G."/>
            <person name="Riley R."/>
            <person name="Tritt A."/>
            <person name="Adam C."/>
            <person name="Daum C."/>
            <person name="Floudas D."/>
            <person name="Sun H."/>
            <person name="Yadav J.S."/>
            <person name="Pangilinan J."/>
            <person name="Larsson K.H."/>
            <person name="Matsuura K."/>
            <person name="Barry K."/>
            <person name="Labutti K."/>
            <person name="Kuo R."/>
            <person name="Ohm R.A."/>
            <person name="Bhattacharya S.S."/>
            <person name="Shirouzu T."/>
            <person name="Yoshinaga Y."/>
            <person name="Martin F.M."/>
            <person name="Grigoriev I.V."/>
            <person name="Hibbett D.S."/>
        </authorList>
    </citation>
    <scope>NUCLEOTIDE SEQUENCE [LARGE SCALE GENOMIC DNA]</scope>
    <source>
        <strain evidence="3 4">HHB12733</strain>
    </source>
</reference>
<evidence type="ECO:0000256" key="2">
    <source>
        <dbReference type="SAM" id="Phobius"/>
    </source>
</evidence>
<dbReference type="EMBL" id="KV423929">
    <property type="protein sequence ID" value="KZT60619.1"/>
    <property type="molecule type" value="Genomic_DNA"/>
</dbReference>
<accession>A0A165IIL7</accession>
<gene>
    <name evidence="3" type="ORF">CALCODRAFT_515228</name>
</gene>
<sequence length="261" mass="28177">MSGTTNRAGIPVFWRWPSSFVDIVPWRVAMSGTTNRTGVPVFWRWPSSFVDIVPWRVAMSGTTNWTGTAVLWRWPDIRMVVVVVVVVIMLVVAFILSLIIVGLRCVVPSGTTPGVAVCVTRGSRGLMLKVAGSFTILQQTCQHLKKAKGAQEALAIILRDGCLYFIVVLAFMITNAVMFGAPGTGGYSGALLQPALSISSLLCSRMFLNLRESIYRRKDAEALALEGCSDSPPQSSEGAGDESMSSSRLQAPNASTTWGTD</sequence>
<organism evidence="3 4">
    <name type="scientific">Calocera cornea HHB12733</name>
    <dbReference type="NCBI Taxonomy" id="1353952"/>
    <lineage>
        <taxon>Eukaryota</taxon>
        <taxon>Fungi</taxon>
        <taxon>Dikarya</taxon>
        <taxon>Basidiomycota</taxon>
        <taxon>Agaricomycotina</taxon>
        <taxon>Dacrymycetes</taxon>
        <taxon>Dacrymycetales</taxon>
        <taxon>Dacrymycetaceae</taxon>
        <taxon>Calocera</taxon>
    </lineage>
</organism>
<keyword evidence="2" id="KW-1133">Transmembrane helix</keyword>
<dbReference type="Proteomes" id="UP000076842">
    <property type="component" value="Unassembled WGS sequence"/>
</dbReference>
<feature type="compositionally biased region" description="Polar residues" evidence="1">
    <location>
        <begin position="231"/>
        <end position="261"/>
    </location>
</feature>